<dbReference type="STRING" id="6689.A0A423SND1"/>
<protein>
    <submittedName>
        <fullName evidence="2">Putative nucleoporin Nup37</fullName>
    </submittedName>
</protein>
<dbReference type="InterPro" id="IPR001680">
    <property type="entry name" value="WD40_rpt"/>
</dbReference>
<dbReference type="Proteomes" id="UP000283509">
    <property type="component" value="Unassembled WGS sequence"/>
</dbReference>
<evidence type="ECO:0000256" key="1">
    <source>
        <dbReference type="PROSITE-ProRule" id="PRU00221"/>
    </source>
</evidence>
<dbReference type="PANTHER" id="PTHR22806:SF0">
    <property type="entry name" value="NUCLEOPORIN NUP37"/>
    <property type="match status" value="1"/>
</dbReference>
<dbReference type="Gene3D" id="2.130.10.10">
    <property type="entry name" value="YVTN repeat-like/Quinoprotein amine dehydrogenase"/>
    <property type="match status" value="1"/>
</dbReference>
<organism evidence="2 3">
    <name type="scientific">Penaeus vannamei</name>
    <name type="common">Whiteleg shrimp</name>
    <name type="synonym">Litopenaeus vannamei</name>
    <dbReference type="NCBI Taxonomy" id="6689"/>
    <lineage>
        <taxon>Eukaryota</taxon>
        <taxon>Metazoa</taxon>
        <taxon>Ecdysozoa</taxon>
        <taxon>Arthropoda</taxon>
        <taxon>Crustacea</taxon>
        <taxon>Multicrustacea</taxon>
        <taxon>Malacostraca</taxon>
        <taxon>Eumalacostraca</taxon>
        <taxon>Eucarida</taxon>
        <taxon>Decapoda</taxon>
        <taxon>Dendrobranchiata</taxon>
        <taxon>Penaeoidea</taxon>
        <taxon>Penaeidae</taxon>
        <taxon>Penaeus</taxon>
    </lineage>
</organism>
<dbReference type="InterPro" id="IPR037626">
    <property type="entry name" value="NUP37"/>
</dbReference>
<name>A0A423SND1_PENVA</name>
<dbReference type="PROSITE" id="PS50294">
    <property type="entry name" value="WD_REPEATS_REGION"/>
    <property type="match status" value="1"/>
</dbReference>
<keyword evidence="1" id="KW-0853">WD repeat</keyword>
<dbReference type="PROSITE" id="PS50082">
    <property type="entry name" value="WD_REPEATS_2"/>
    <property type="match status" value="1"/>
</dbReference>
<dbReference type="SUPFAM" id="SSF50978">
    <property type="entry name" value="WD40 repeat-like"/>
    <property type="match status" value="1"/>
</dbReference>
<dbReference type="SMART" id="SM00320">
    <property type="entry name" value="WD40"/>
    <property type="match status" value="4"/>
</dbReference>
<dbReference type="InterPro" id="IPR036322">
    <property type="entry name" value="WD40_repeat_dom_sf"/>
</dbReference>
<feature type="repeat" description="WD" evidence="1">
    <location>
        <begin position="115"/>
        <end position="157"/>
    </location>
</feature>
<dbReference type="PANTHER" id="PTHR22806">
    <property type="entry name" value="NUCLEOPORIN NUP37 P37 -RELATED"/>
    <property type="match status" value="1"/>
</dbReference>
<dbReference type="EMBL" id="QCYY01003042">
    <property type="protein sequence ID" value="ROT65758.1"/>
    <property type="molecule type" value="Genomic_DNA"/>
</dbReference>
<dbReference type="AlphaFoldDB" id="A0A423SND1"/>
<reference evidence="2 3" key="1">
    <citation type="submission" date="2018-04" db="EMBL/GenBank/DDBJ databases">
        <authorList>
            <person name="Zhang X."/>
            <person name="Yuan J."/>
            <person name="Li F."/>
            <person name="Xiang J."/>
        </authorList>
    </citation>
    <scope>NUCLEOTIDE SEQUENCE [LARGE SCALE GENOMIC DNA]</scope>
    <source>
        <tissue evidence="2">Muscle</tissue>
    </source>
</reference>
<evidence type="ECO:0000313" key="2">
    <source>
        <dbReference type="EMBL" id="ROT65758.1"/>
    </source>
</evidence>
<dbReference type="Pfam" id="PF00400">
    <property type="entry name" value="WD40"/>
    <property type="match status" value="2"/>
</dbReference>
<dbReference type="InterPro" id="IPR015943">
    <property type="entry name" value="WD40/YVTN_repeat-like_dom_sf"/>
</dbReference>
<reference evidence="2 3" key="2">
    <citation type="submission" date="2019-01" db="EMBL/GenBank/DDBJ databases">
        <title>The decoding of complex shrimp genome reveals the adaptation for benthos swimmer, frequently molting mechanism and breeding impact on genome.</title>
        <authorList>
            <person name="Sun Y."/>
            <person name="Gao Y."/>
            <person name="Yu Y."/>
        </authorList>
    </citation>
    <scope>NUCLEOTIDE SEQUENCE [LARGE SCALE GENOMIC DNA]</scope>
    <source>
        <tissue evidence="2">Muscle</tissue>
    </source>
</reference>
<accession>A0A423SND1</accession>
<dbReference type="OrthoDB" id="340259at2759"/>
<sequence length="319" mass="34256">MEVNIAPALSVNTRTQVLALEFSPYEWSRGLLAVALPTSVAVYSIKFKEEGDGTSEECGQVWEWHVSSQPVCLAWSPNATLRAAPRCLQVTLGSTDHKVTQLTSDLGDSHTAQDILSHTDFVNSVTYNGDSGNFVASVGDDLTARVWDSSLQSQVAKFLLTSPGMVVRFHPEDPDLLLVAEKVGVLRVYSVAGGCSTLSVRCPGPLLSADWSIPDPSLLVAAGAKGLTVWNLASQQPRSEHVEVGGGEKVLNVAVCRSVTGLVATHAAPHTVRVTHLHSNKVPIAAHLKVVGGISWHQNLPYLAVGSDRRILFWKIDNV</sequence>
<comment type="caution">
    <text evidence="2">The sequence shown here is derived from an EMBL/GenBank/DDBJ whole genome shotgun (WGS) entry which is preliminary data.</text>
</comment>
<gene>
    <name evidence="2" type="ORF">C7M84_016271</name>
</gene>
<proteinExistence type="predicted"/>
<keyword evidence="3" id="KW-1185">Reference proteome</keyword>
<dbReference type="GO" id="GO:0031080">
    <property type="term" value="C:nuclear pore outer ring"/>
    <property type="evidence" value="ECO:0007669"/>
    <property type="project" value="InterPro"/>
</dbReference>
<evidence type="ECO:0000313" key="3">
    <source>
        <dbReference type="Proteomes" id="UP000283509"/>
    </source>
</evidence>